<protein>
    <submittedName>
        <fullName evidence="4">Carbamoyltransferase</fullName>
    </submittedName>
</protein>
<dbReference type="Gene3D" id="3.30.420.40">
    <property type="match status" value="2"/>
</dbReference>
<dbReference type="Pfam" id="PF02543">
    <property type="entry name" value="Carbam_trans_N"/>
    <property type="match status" value="2"/>
</dbReference>
<dbReference type="Pfam" id="PF16861">
    <property type="entry name" value="Carbam_trans_C"/>
    <property type="match status" value="1"/>
</dbReference>
<dbReference type="EMBL" id="VVIW01000048">
    <property type="protein sequence ID" value="NHZ44962.1"/>
    <property type="molecule type" value="Genomic_DNA"/>
</dbReference>
<dbReference type="PANTHER" id="PTHR34847">
    <property type="entry name" value="NODULATION PROTEIN U"/>
    <property type="match status" value="1"/>
</dbReference>
<dbReference type="InterPro" id="IPR043129">
    <property type="entry name" value="ATPase_NBD"/>
</dbReference>
<dbReference type="Proteomes" id="UP000819052">
    <property type="component" value="Unassembled WGS sequence"/>
</dbReference>
<evidence type="ECO:0000313" key="5">
    <source>
        <dbReference type="Proteomes" id="UP000819052"/>
    </source>
</evidence>
<comment type="similarity">
    <text evidence="1">Belongs to the NodU/CmcH family.</text>
</comment>
<dbReference type="Gene3D" id="3.90.870.20">
    <property type="entry name" value="Carbamoyltransferase, C-terminal domain"/>
    <property type="match status" value="1"/>
</dbReference>
<feature type="domain" description="Carbamoyltransferase C-terminal" evidence="3">
    <location>
        <begin position="396"/>
        <end position="564"/>
    </location>
</feature>
<gene>
    <name evidence="4" type="ORF">F1609_33180</name>
</gene>
<evidence type="ECO:0000259" key="3">
    <source>
        <dbReference type="Pfam" id="PF16861"/>
    </source>
</evidence>
<evidence type="ECO:0000256" key="1">
    <source>
        <dbReference type="ARBA" id="ARBA00006129"/>
    </source>
</evidence>
<dbReference type="InterPro" id="IPR003696">
    <property type="entry name" value="Carbtransf_dom"/>
</dbReference>
<comment type="caution">
    <text evidence="4">The sequence shown here is derived from an EMBL/GenBank/DDBJ whole genome shotgun (WGS) entry which is preliminary data.</text>
</comment>
<feature type="domain" description="Carbamoyltransferase" evidence="2">
    <location>
        <begin position="268"/>
        <end position="340"/>
    </location>
</feature>
<dbReference type="SUPFAM" id="SSF53067">
    <property type="entry name" value="Actin-like ATPase domain"/>
    <property type="match status" value="1"/>
</dbReference>
<dbReference type="InterPro" id="IPR038152">
    <property type="entry name" value="Carbam_trans_C_sf"/>
</dbReference>
<proteinExistence type="inferred from homology"/>
<dbReference type="InterPro" id="IPR031730">
    <property type="entry name" value="Carbam_trans_C"/>
</dbReference>
<reference evidence="4 5" key="1">
    <citation type="submission" date="2019-09" db="EMBL/GenBank/DDBJ databases">
        <title>Taxonomy of Antarctic Massilia spp.: description of Massilia rubra sp. nov., Massilia aquatica sp. nov., Massilia mucilaginosa sp. nov., Massilia frigida sp. nov. isolated from streams, lakes and regoliths.</title>
        <authorList>
            <person name="Holochova P."/>
            <person name="Sedlacek I."/>
            <person name="Kralova S."/>
            <person name="Maslanova I."/>
            <person name="Busse H.-J."/>
            <person name="Stankova E."/>
            <person name="Vrbovska V."/>
            <person name="Kovarovic V."/>
            <person name="Bartak M."/>
            <person name="Svec P."/>
            <person name="Pantucek R."/>
        </authorList>
    </citation>
    <scope>NUCLEOTIDE SEQUENCE [LARGE SCALE GENOMIC DNA]</scope>
    <source>
        <strain evidence="4 5">CCM 8693</strain>
    </source>
</reference>
<keyword evidence="5" id="KW-1185">Reference proteome</keyword>
<name>A0ABX0MJ28_9BURK</name>
<evidence type="ECO:0000313" key="4">
    <source>
        <dbReference type="EMBL" id="NHZ44962.1"/>
    </source>
</evidence>
<dbReference type="InterPro" id="IPR051338">
    <property type="entry name" value="NodU/CmcH_Carbamoyltrnsfr"/>
</dbReference>
<sequence>MWKQSVRQGVGGGGGAPVVLGINRTQDASICLMHGSELAWAIQKERLTRHKHHWGRLDDVRKIYAARLPGLDVPIDILVECYSCDAEFARVVEYEHELAGTLALAPACRRARISHHLAHVYSAFHPSPFDDAAVMIIDGQGSRVADLTETWAGAAGVPGDWCEVASFYRADRQRVACLGKQLWNRDERQPAGLGMFYFLLTQAMFPGEGNEGKVMGLAPHGKATALRLPPLDVRDGQVTIPQRWRDLLAERGRFRYGGADDARFADIANLAAAGQRAFEEALLEVARWLHGKTGARKLCFAGGTGLNCSANERLLRETPFRRVFIPPAPSDAGTAIGCALYGLAELGGASCDFRWTSDYMGPEPQAAQIEAAAQSCADLLIERIDDPGAMRARMVDLLCQARVVALYQGRSEFGPRALGHRSILGDPRIGAMRDDINAQIKQREWFRPLAPMVLLERAEEFFDVCRPVPFMQYAAPVRERAVRIIPAVTHVDCTARLQTVGPDDDPFLRALLHEFEARTGVPVLLNTSFNRREEPIVETPAEAVETFRRTPIHALAMPPFLLRKRDGMGLLDGSASERHI</sequence>
<dbReference type="CDD" id="cd24033">
    <property type="entry name" value="ASKHA_NBD_NodU_CmcH-like_N"/>
    <property type="match status" value="1"/>
</dbReference>
<accession>A0ABX0MJ28</accession>
<evidence type="ECO:0000259" key="2">
    <source>
        <dbReference type="Pfam" id="PF02543"/>
    </source>
</evidence>
<feature type="domain" description="Carbamoyltransferase" evidence="2">
    <location>
        <begin position="114"/>
        <end position="224"/>
    </location>
</feature>
<dbReference type="PANTHER" id="PTHR34847:SF1">
    <property type="entry name" value="NODULATION PROTEIN U"/>
    <property type="match status" value="1"/>
</dbReference>
<organism evidence="4 5">
    <name type="scientific">Massilia aquatica</name>
    <dbReference type="NCBI Taxonomy" id="2609000"/>
    <lineage>
        <taxon>Bacteria</taxon>
        <taxon>Pseudomonadati</taxon>
        <taxon>Pseudomonadota</taxon>
        <taxon>Betaproteobacteria</taxon>
        <taxon>Burkholderiales</taxon>
        <taxon>Oxalobacteraceae</taxon>
        <taxon>Telluria group</taxon>
        <taxon>Massilia</taxon>
    </lineage>
</organism>